<name>A0A0D7BNQ9_9AGAR</name>
<protein>
    <submittedName>
        <fullName evidence="1">Uncharacterized protein</fullName>
    </submittedName>
</protein>
<reference evidence="1 2" key="1">
    <citation type="journal article" date="2015" name="Fungal Genet. Biol.">
        <title>Evolution of novel wood decay mechanisms in Agaricales revealed by the genome sequences of Fistulina hepatica and Cylindrobasidium torrendii.</title>
        <authorList>
            <person name="Floudas D."/>
            <person name="Held B.W."/>
            <person name="Riley R."/>
            <person name="Nagy L.G."/>
            <person name="Koehler G."/>
            <person name="Ransdell A.S."/>
            <person name="Younus H."/>
            <person name="Chow J."/>
            <person name="Chiniquy J."/>
            <person name="Lipzen A."/>
            <person name="Tritt A."/>
            <person name="Sun H."/>
            <person name="Haridas S."/>
            <person name="LaButti K."/>
            <person name="Ohm R.A."/>
            <person name="Kues U."/>
            <person name="Blanchette R.A."/>
            <person name="Grigoriev I.V."/>
            <person name="Minto R.E."/>
            <person name="Hibbett D.S."/>
        </authorList>
    </citation>
    <scope>NUCLEOTIDE SEQUENCE [LARGE SCALE GENOMIC DNA]</scope>
    <source>
        <strain evidence="1 2">FP15055 ss-10</strain>
    </source>
</reference>
<proteinExistence type="predicted"/>
<keyword evidence="2" id="KW-1185">Reference proteome</keyword>
<evidence type="ECO:0000313" key="2">
    <source>
        <dbReference type="Proteomes" id="UP000054007"/>
    </source>
</evidence>
<dbReference type="STRING" id="1314674.A0A0D7BNQ9"/>
<dbReference type="AlphaFoldDB" id="A0A0D7BNQ9"/>
<dbReference type="EMBL" id="KN880450">
    <property type="protein sequence ID" value="KIY71819.1"/>
    <property type="molecule type" value="Genomic_DNA"/>
</dbReference>
<dbReference type="PANTHER" id="PTHR38846">
    <property type="entry name" value="C3H1-TYPE DOMAIN-CONTAINING PROTEIN"/>
    <property type="match status" value="1"/>
</dbReference>
<organism evidence="1 2">
    <name type="scientific">Cylindrobasidium torrendii FP15055 ss-10</name>
    <dbReference type="NCBI Taxonomy" id="1314674"/>
    <lineage>
        <taxon>Eukaryota</taxon>
        <taxon>Fungi</taxon>
        <taxon>Dikarya</taxon>
        <taxon>Basidiomycota</taxon>
        <taxon>Agaricomycotina</taxon>
        <taxon>Agaricomycetes</taxon>
        <taxon>Agaricomycetidae</taxon>
        <taxon>Agaricales</taxon>
        <taxon>Marasmiineae</taxon>
        <taxon>Physalacriaceae</taxon>
        <taxon>Cylindrobasidium</taxon>
    </lineage>
</organism>
<accession>A0A0D7BNQ9</accession>
<dbReference type="OrthoDB" id="6105938at2759"/>
<gene>
    <name evidence="1" type="ORF">CYLTODRAFT_486931</name>
</gene>
<evidence type="ECO:0000313" key="1">
    <source>
        <dbReference type="EMBL" id="KIY71819.1"/>
    </source>
</evidence>
<dbReference type="PANTHER" id="PTHR38846:SF1">
    <property type="entry name" value="C3H1-TYPE DOMAIN-CONTAINING PROTEIN"/>
    <property type="match status" value="1"/>
</dbReference>
<dbReference type="Proteomes" id="UP000054007">
    <property type="component" value="Unassembled WGS sequence"/>
</dbReference>
<sequence length="160" mass="18717">MPPIQDFFIGRNYPYDPARGTIEQFKDMCTNVYHWGKKRKERKRALKALREAMAAQFSASYGSNDRSLPAWQNLCGVLDVQDIPSSITQCKKIIEHIYVNIWDLVDYSVYSGRPLLLHPTERALAVYTLTEEKVYPREKARANGLLRFLLRQILNPRERR</sequence>